<feature type="domain" description="DUF7730" evidence="2">
    <location>
        <begin position="11"/>
        <end position="207"/>
    </location>
</feature>
<dbReference type="InterPro" id="IPR056632">
    <property type="entry name" value="DUF7730"/>
</dbReference>
<evidence type="ECO:0000313" key="3">
    <source>
        <dbReference type="EMBL" id="KAK7542454.1"/>
    </source>
</evidence>
<dbReference type="Proteomes" id="UP001360953">
    <property type="component" value="Unassembled WGS sequence"/>
</dbReference>
<organism evidence="3 4">
    <name type="scientific">Phyllosticta citribraziliensis</name>
    <dbReference type="NCBI Taxonomy" id="989973"/>
    <lineage>
        <taxon>Eukaryota</taxon>
        <taxon>Fungi</taxon>
        <taxon>Dikarya</taxon>
        <taxon>Ascomycota</taxon>
        <taxon>Pezizomycotina</taxon>
        <taxon>Dothideomycetes</taxon>
        <taxon>Dothideomycetes incertae sedis</taxon>
        <taxon>Botryosphaeriales</taxon>
        <taxon>Phyllostictaceae</taxon>
        <taxon>Phyllosticta</taxon>
    </lineage>
</organism>
<sequence>MGHTSKRKKVEFLDLPGEIRNMIYNECFLPDKSLEVDFSPNTSAHHPKQEVHPSLKETITRIYQDFNIRPPTVRKDRPKSHWINVPQNPPKPSRKQRETESNRKRHFGAGLLSTCRQTYWESRGFLYSRSIFMFSSSKKLLCFITTVSSESLALIRHVQITQAMCGTHFHSELRFLRDRYEKNWLSAMQMAASRLTGLRDLEVWLCMAYSPVHLDFSRTWAQSILAFGTTRPSIRNSNSSVHPAYNGCLSNLQIELWGYHLQ</sequence>
<evidence type="ECO:0000256" key="1">
    <source>
        <dbReference type="SAM" id="MobiDB-lite"/>
    </source>
</evidence>
<dbReference type="EMBL" id="JBBPEH010000002">
    <property type="protein sequence ID" value="KAK7542454.1"/>
    <property type="molecule type" value="Genomic_DNA"/>
</dbReference>
<name>A0ABR1M4F9_9PEZI</name>
<feature type="region of interest" description="Disordered" evidence="1">
    <location>
        <begin position="70"/>
        <end position="103"/>
    </location>
</feature>
<evidence type="ECO:0000313" key="4">
    <source>
        <dbReference type="Proteomes" id="UP001360953"/>
    </source>
</evidence>
<reference evidence="3 4" key="1">
    <citation type="submission" date="2024-04" db="EMBL/GenBank/DDBJ databases">
        <title>Phyllosticta paracitricarpa is synonymous to the EU quarantine fungus P. citricarpa based on phylogenomic analyses.</title>
        <authorList>
            <consortium name="Lawrence Berkeley National Laboratory"/>
            <person name="Van ingen-buijs V.A."/>
            <person name="Van westerhoven A.C."/>
            <person name="Haridas S."/>
            <person name="Skiadas P."/>
            <person name="Martin F."/>
            <person name="Groenewald J.Z."/>
            <person name="Crous P.W."/>
            <person name="Seidl M.F."/>
        </authorList>
    </citation>
    <scope>NUCLEOTIDE SEQUENCE [LARGE SCALE GENOMIC DNA]</scope>
    <source>
        <strain evidence="3 4">CPC 17464</strain>
    </source>
</reference>
<comment type="caution">
    <text evidence="3">The sequence shown here is derived from an EMBL/GenBank/DDBJ whole genome shotgun (WGS) entry which is preliminary data.</text>
</comment>
<accession>A0ABR1M4F9</accession>
<gene>
    <name evidence="3" type="ORF">J3D65DRAFT_216393</name>
</gene>
<dbReference type="Pfam" id="PF24864">
    <property type="entry name" value="DUF7730"/>
    <property type="match status" value="1"/>
</dbReference>
<dbReference type="PANTHER" id="PTHR38790">
    <property type="entry name" value="2EXR DOMAIN-CONTAINING PROTEIN-RELATED"/>
    <property type="match status" value="1"/>
</dbReference>
<dbReference type="GeneID" id="92027445"/>
<dbReference type="PANTHER" id="PTHR38790:SF8">
    <property type="entry name" value="F-BOX DOMAIN-CONTAINING PROTEIN"/>
    <property type="match status" value="1"/>
</dbReference>
<keyword evidence="4" id="KW-1185">Reference proteome</keyword>
<dbReference type="RefSeq" id="XP_066658747.1">
    <property type="nucleotide sequence ID" value="XM_066794539.1"/>
</dbReference>
<protein>
    <recommendedName>
        <fullName evidence="2">DUF7730 domain-containing protein</fullName>
    </recommendedName>
</protein>
<proteinExistence type="predicted"/>
<evidence type="ECO:0000259" key="2">
    <source>
        <dbReference type="Pfam" id="PF24864"/>
    </source>
</evidence>